<gene>
    <name evidence="3" type="ORF">GRI39_02755</name>
</gene>
<dbReference type="InterPro" id="IPR013094">
    <property type="entry name" value="AB_hydrolase_3"/>
</dbReference>
<evidence type="ECO:0000256" key="1">
    <source>
        <dbReference type="ARBA" id="ARBA00022801"/>
    </source>
</evidence>
<comment type="caution">
    <text evidence="3">The sequence shown here is derived from an EMBL/GenBank/DDBJ whole genome shotgun (WGS) entry which is preliminary data.</text>
</comment>
<keyword evidence="4" id="KW-1185">Reference proteome</keyword>
<dbReference type="InterPro" id="IPR050300">
    <property type="entry name" value="GDXG_lipolytic_enzyme"/>
</dbReference>
<dbReference type="OrthoDB" id="9771666at2"/>
<name>A0A845A5Y2_9SPHN</name>
<dbReference type="Proteomes" id="UP000460561">
    <property type="component" value="Unassembled WGS sequence"/>
</dbReference>
<dbReference type="InterPro" id="IPR029058">
    <property type="entry name" value="AB_hydrolase_fold"/>
</dbReference>
<dbReference type="AlphaFoldDB" id="A0A845A5Y2"/>
<dbReference type="GO" id="GO:0016787">
    <property type="term" value="F:hydrolase activity"/>
    <property type="evidence" value="ECO:0007669"/>
    <property type="project" value="UniProtKB-KW"/>
</dbReference>
<reference evidence="3 4" key="1">
    <citation type="submission" date="2019-12" db="EMBL/GenBank/DDBJ databases">
        <title>Genomic-based taxomic classification of the family Erythrobacteraceae.</title>
        <authorList>
            <person name="Xu L."/>
        </authorList>
    </citation>
    <scope>NUCLEOTIDE SEQUENCE [LARGE SCALE GENOMIC DNA]</scope>
    <source>
        <strain evidence="3 4">DSM 18604</strain>
    </source>
</reference>
<keyword evidence="1 3" id="KW-0378">Hydrolase</keyword>
<dbReference type="Pfam" id="PF07859">
    <property type="entry name" value="Abhydrolase_3"/>
    <property type="match status" value="1"/>
</dbReference>
<protein>
    <submittedName>
        <fullName evidence="3">Alpha/beta hydrolase fold domain-containing protein</fullName>
    </submittedName>
</protein>
<organism evidence="3 4">
    <name type="scientific">Altericroceibacterium indicum</name>
    <dbReference type="NCBI Taxonomy" id="374177"/>
    <lineage>
        <taxon>Bacteria</taxon>
        <taxon>Pseudomonadati</taxon>
        <taxon>Pseudomonadota</taxon>
        <taxon>Alphaproteobacteria</taxon>
        <taxon>Sphingomonadales</taxon>
        <taxon>Erythrobacteraceae</taxon>
        <taxon>Altericroceibacterium</taxon>
    </lineage>
</organism>
<dbReference type="PANTHER" id="PTHR48081">
    <property type="entry name" value="AB HYDROLASE SUPERFAMILY PROTEIN C4A8.06C"/>
    <property type="match status" value="1"/>
</dbReference>
<dbReference type="PROSITE" id="PS00122">
    <property type="entry name" value="CARBOXYLESTERASE_B_1"/>
    <property type="match status" value="1"/>
</dbReference>
<accession>A0A845A5Y2</accession>
<dbReference type="Gene3D" id="3.40.50.1820">
    <property type="entry name" value="alpha/beta hydrolase"/>
    <property type="match status" value="1"/>
</dbReference>
<evidence type="ECO:0000313" key="3">
    <source>
        <dbReference type="EMBL" id="MXP24967.1"/>
    </source>
</evidence>
<sequence length="290" mass="31362">MTPDIRKQIRALGCNLTPDMMKGTQRIFAASYGGCAADTVISRDHQYGSDERHRLDIFHKADTRDAPVLVYVHGGGFVMGDKRSDDWPFYDNVGDFAARHGMVGVTVTYRLAPAHRWPSGPEDMASIVTWLHENIAEFGGDPARIFLMGQSAGAVHVASYLAHSCFHGTGGAGIAGALLLSCIYDIANADANAFHQAYFGEDEAAYPACSSAQGLIESSVPWMASLAEFDVPDFQKQAGHFVSRHVEQTGRYPPIHYLSGHNHLSPALEIGSPGATLEPVILDFIASQTV</sequence>
<dbReference type="SUPFAM" id="SSF53474">
    <property type="entry name" value="alpha/beta-Hydrolases"/>
    <property type="match status" value="1"/>
</dbReference>
<proteinExistence type="predicted"/>
<evidence type="ECO:0000259" key="2">
    <source>
        <dbReference type="Pfam" id="PF07859"/>
    </source>
</evidence>
<evidence type="ECO:0000313" key="4">
    <source>
        <dbReference type="Proteomes" id="UP000460561"/>
    </source>
</evidence>
<feature type="domain" description="Alpha/beta hydrolase fold-3" evidence="2">
    <location>
        <begin position="69"/>
        <end position="196"/>
    </location>
</feature>
<dbReference type="EMBL" id="WTYQ01000001">
    <property type="protein sequence ID" value="MXP24967.1"/>
    <property type="molecule type" value="Genomic_DNA"/>
</dbReference>
<dbReference type="InterPro" id="IPR019826">
    <property type="entry name" value="Carboxylesterase_B_AS"/>
</dbReference>
<dbReference type="RefSeq" id="WP_160738148.1">
    <property type="nucleotide sequence ID" value="NZ_WTYQ01000001.1"/>
</dbReference>